<organism evidence="2 3">
    <name type="scientific">Trachymyrmex cornetzi</name>
    <dbReference type="NCBI Taxonomy" id="471704"/>
    <lineage>
        <taxon>Eukaryota</taxon>
        <taxon>Metazoa</taxon>
        <taxon>Ecdysozoa</taxon>
        <taxon>Arthropoda</taxon>
        <taxon>Hexapoda</taxon>
        <taxon>Insecta</taxon>
        <taxon>Pterygota</taxon>
        <taxon>Neoptera</taxon>
        <taxon>Endopterygota</taxon>
        <taxon>Hymenoptera</taxon>
        <taxon>Apocrita</taxon>
        <taxon>Aculeata</taxon>
        <taxon>Formicoidea</taxon>
        <taxon>Formicidae</taxon>
        <taxon>Myrmicinae</taxon>
        <taxon>Trachymyrmex</taxon>
    </lineage>
</organism>
<dbReference type="EMBL" id="KQ980651">
    <property type="protein sequence ID" value="KYN14887.1"/>
    <property type="molecule type" value="Genomic_DNA"/>
</dbReference>
<keyword evidence="3" id="KW-1185">Reference proteome</keyword>
<accession>A0A151J0L4</accession>
<evidence type="ECO:0000313" key="2">
    <source>
        <dbReference type="EMBL" id="KYN14887.1"/>
    </source>
</evidence>
<proteinExistence type="predicted"/>
<evidence type="ECO:0000256" key="1">
    <source>
        <dbReference type="SAM" id="MobiDB-lite"/>
    </source>
</evidence>
<sequence>MYTSIRLPDAFLISCQARENGSSSSSRYDKNREGRRLWHSCFVEPSNPTWTGTGCCETEAPTTIALLAFRIYRGPSNGPLILRRLEKPEIKKRNMRRYTYRGDKDTESSSPGRQKATGAGPACIPQLHEAEERSHLAPQPERIYTRPYDTSHGVPYPYSITHANDVTEGASFFRGLAASNLSAVFLPLDFGHQRSCCLIDYPPTRGLKEPSARKHEKRESKTNEK</sequence>
<protein>
    <submittedName>
        <fullName evidence="2">Uncharacterized protein</fullName>
    </submittedName>
</protein>
<name>A0A151J0L4_9HYME</name>
<evidence type="ECO:0000313" key="3">
    <source>
        <dbReference type="Proteomes" id="UP000078492"/>
    </source>
</evidence>
<feature type="compositionally biased region" description="Basic and acidic residues" evidence="1">
    <location>
        <begin position="206"/>
        <end position="225"/>
    </location>
</feature>
<feature type="region of interest" description="Disordered" evidence="1">
    <location>
        <begin position="202"/>
        <end position="225"/>
    </location>
</feature>
<feature type="region of interest" description="Disordered" evidence="1">
    <location>
        <begin position="101"/>
        <end position="120"/>
    </location>
</feature>
<dbReference type="Proteomes" id="UP000078492">
    <property type="component" value="Unassembled WGS sequence"/>
</dbReference>
<dbReference type="AlphaFoldDB" id="A0A151J0L4"/>
<gene>
    <name evidence="2" type="ORF">ALC57_12899</name>
</gene>
<reference evidence="2 3" key="1">
    <citation type="submission" date="2015-09" db="EMBL/GenBank/DDBJ databases">
        <title>Trachymyrmex cornetzi WGS genome.</title>
        <authorList>
            <person name="Nygaard S."/>
            <person name="Hu H."/>
            <person name="Boomsma J."/>
            <person name="Zhang G."/>
        </authorList>
    </citation>
    <scope>NUCLEOTIDE SEQUENCE [LARGE SCALE GENOMIC DNA]</scope>
    <source>
        <strain evidence="2">Tcor2-1</strain>
        <tissue evidence="2">Whole body</tissue>
    </source>
</reference>